<dbReference type="CDD" id="cd04458">
    <property type="entry name" value="CSP_CDS"/>
    <property type="match status" value="1"/>
</dbReference>
<gene>
    <name evidence="2" type="ORF">GCM10011578_034830</name>
</gene>
<proteinExistence type="predicted"/>
<evidence type="ECO:0000259" key="1">
    <source>
        <dbReference type="PROSITE" id="PS51857"/>
    </source>
</evidence>
<dbReference type="Proteomes" id="UP000653411">
    <property type="component" value="Unassembled WGS sequence"/>
</dbReference>
<keyword evidence="3" id="KW-1185">Reference proteome</keyword>
<accession>A0A917XCF1</accession>
<reference evidence="2" key="2">
    <citation type="submission" date="2020-09" db="EMBL/GenBank/DDBJ databases">
        <authorList>
            <person name="Sun Q."/>
            <person name="Zhou Y."/>
        </authorList>
    </citation>
    <scope>NUCLEOTIDE SEQUENCE</scope>
    <source>
        <strain evidence="2">CGMCC 4.7110</strain>
    </source>
</reference>
<dbReference type="PRINTS" id="PR00050">
    <property type="entry name" value="COLDSHOCK"/>
</dbReference>
<dbReference type="InterPro" id="IPR011129">
    <property type="entry name" value="CSD"/>
</dbReference>
<dbReference type="AlphaFoldDB" id="A0A917XCF1"/>
<dbReference type="PROSITE" id="PS51857">
    <property type="entry name" value="CSD_2"/>
    <property type="match status" value="1"/>
</dbReference>
<reference evidence="2" key="1">
    <citation type="journal article" date="2014" name="Int. J. Syst. Evol. Microbiol.">
        <title>Complete genome sequence of Corynebacterium casei LMG S-19264T (=DSM 44701T), isolated from a smear-ripened cheese.</title>
        <authorList>
            <consortium name="US DOE Joint Genome Institute (JGI-PGF)"/>
            <person name="Walter F."/>
            <person name="Albersmeier A."/>
            <person name="Kalinowski J."/>
            <person name="Ruckert C."/>
        </authorList>
    </citation>
    <scope>NUCLEOTIDE SEQUENCE</scope>
    <source>
        <strain evidence="2">CGMCC 4.7110</strain>
    </source>
</reference>
<protein>
    <submittedName>
        <fullName evidence="2">DNA-binding protein</fullName>
    </submittedName>
</protein>
<evidence type="ECO:0000313" key="3">
    <source>
        <dbReference type="Proteomes" id="UP000653411"/>
    </source>
</evidence>
<comment type="caution">
    <text evidence="2">The sequence shown here is derived from an EMBL/GenBank/DDBJ whole genome shotgun (WGS) entry which is preliminary data.</text>
</comment>
<dbReference type="SUPFAM" id="SSF50249">
    <property type="entry name" value="Nucleic acid-binding proteins"/>
    <property type="match status" value="1"/>
</dbReference>
<name>A0A917XCF1_9ACTN</name>
<dbReference type="GO" id="GO:0003677">
    <property type="term" value="F:DNA binding"/>
    <property type="evidence" value="ECO:0007669"/>
    <property type="project" value="UniProtKB-KW"/>
</dbReference>
<feature type="domain" description="CSD" evidence="1">
    <location>
        <begin position="14"/>
        <end position="78"/>
    </location>
</feature>
<dbReference type="Pfam" id="PF00313">
    <property type="entry name" value="CSD"/>
    <property type="match status" value="1"/>
</dbReference>
<dbReference type="InterPro" id="IPR050181">
    <property type="entry name" value="Cold_shock_domain"/>
</dbReference>
<dbReference type="EMBL" id="BMML01000007">
    <property type="protein sequence ID" value="GGN09490.1"/>
    <property type="molecule type" value="Genomic_DNA"/>
</dbReference>
<dbReference type="InterPro" id="IPR002059">
    <property type="entry name" value="CSP_DNA-bd"/>
</dbReference>
<keyword evidence="2" id="KW-0238">DNA-binding</keyword>
<dbReference type="InterPro" id="IPR012340">
    <property type="entry name" value="NA-bd_OB-fold"/>
</dbReference>
<dbReference type="SMART" id="SM00357">
    <property type="entry name" value="CSP"/>
    <property type="match status" value="1"/>
</dbReference>
<dbReference type="Gene3D" id="2.40.50.140">
    <property type="entry name" value="Nucleic acid-binding proteins"/>
    <property type="match status" value="1"/>
</dbReference>
<evidence type="ECO:0000313" key="2">
    <source>
        <dbReference type="EMBL" id="GGN09490.1"/>
    </source>
</evidence>
<sequence>MSGQVARFGWGFLMVSGRVVRFDSSRGYGFIAPDGGGEDVFLHVNDMQMAESYVRPGVAVEFDIEAGERGPKASGVRLARGADVRTLGPDDDSLCDLLSAEEFTREVTETLLASAPTLTAEEIVRVRGALAQFAKNHGWIEG</sequence>
<organism evidence="2 3">
    <name type="scientific">Streptomyces fuscichromogenes</name>
    <dbReference type="NCBI Taxonomy" id="1324013"/>
    <lineage>
        <taxon>Bacteria</taxon>
        <taxon>Bacillati</taxon>
        <taxon>Actinomycetota</taxon>
        <taxon>Actinomycetes</taxon>
        <taxon>Kitasatosporales</taxon>
        <taxon>Streptomycetaceae</taxon>
        <taxon>Streptomyces</taxon>
    </lineage>
</organism>
<dbReference type="PANTHER" id="PTHR11544">
    <property type="entry name" value="COLD SHOCK DOMAIN CONTAINING PROTEINS"/>
    <property type="match status" value="1"/>
</dbReference>